<dbReference type="Proteomes" id="UP001185092">
    <property type="component" value="Unassembled WGS sequence"/>
</dbReference>
<protein>
    <submittedName>
        <fullName evidence="2">Uncharacterized protein</fullName>
    </submittedName>
</protein>
<sequence>MVYEGKSWQARNNRIKASKLRSGLARAPIQAMMRRFFKKDGDDDERRRQHRHPPRVIPMDRLSIFEQSDDYVRIDTENGQQPFSQPQQTEGASLVGNGQDDRPPGYDSHTDFTETYVHRAVQSGQTPDPQTSQVAPLYDRHREFTETYRERQGIAPGQSSSVTSDHVSPSPLSSLPVIGSLVNMFSGQSRRQRSAQPNPTRSLSTIIEQEDRPVSARPSNLPTWSIPSASPSETLSERLMRQKTEATRKKYSSASDMPTGYSGEGPEVFDRRNFRKHFDEPKEANASYLEYLHFYRSRGHHFVKHLGLAISPEGTDDYYLTHLYEQFSQDLLIKCRELIAENPSCGPKEILKLLFAEAHAMNQSNGGMYNRQYLEGLCHLAYHQYVDEERSLRSISRRSEFAKMDVNDTDFLDTIMEFDPDTITDDVLRTKGVVSPMDSSEARRKQLARKYKDLYFSTIRNARQNRMHEKRHDDAMSEIMMFIKSQLLFQYEELFNDHVVEGLALRILFELREKR</sequence>
<dbReference type="RefSeq" id="WP_309943273.1">
    <property type="nucleotide sequence ID" value="NZ_AP025308.1"/>
</dbReference>
<feature type="compositionally biased region" description="Low complexity" evidence="1">
    <location>
        <begin position="159"/>
        <end position="171"/>
    </location>
</feature>
<feature type="region of interest" description="Disordered" evidence="1">
    <location>
        <begin position="77"/>
        <end position="110"/>
    </location>
</feature>
<feature type="compositionally biased region" description="Basic and acidic residues" evidence="1">
    <location>
        <begin position="99"/>
        <end position="110"/>
    </location>
</feature>
<keyword evidence="3" id="KW-1185">Reference proteome</keyword>
<evidence type="ECO:0000313" key="3">
    <source>
        <dbReference type="Proteomes" id="UP001185092"/>
    </source>
</evidence>
<dbReference type="AlphaFoldDB" id="A0AAE3XSX5"/>
<feature type="region of interest" description="Disordered" evidence="1">
    <location>
        <begin position="151"/>
        <end position="171"/>
    </location>
</feature>
<name>A0AAE3XSX5_9BACT</name>
<proteinExistence type="predicted"/>
<dbReference type="EMBL" id="JAVDQD010000015">
    <property type="protein sequence ID" value="MDR6242002.1"/>
    <property type="molecule type" value="Genomic_DNA"/>
</dbReference>
<reference evidence="2" key="1">
    <citation type="submission" date="2023-07" db="EMBL/GenBank/DDBJ databases">
        <title>Genomic Encyclopedia of Type Strains, Phase IV (KMG-IV): sequencing the most valuable type-strain genomes for metagenomic binning, comparative biology and taxonomic classification.</title>
        <authorList>
            <person name="Goeker M."/>
        </authorList>
    </citation>
    <scope>NUCLEOTIDE SEQUENCE</scope>
    <source>
        <strain evidence="2">DSM 26174</strain>
    </source>
</reference>
<feature type="compositionally biased region" description="Basic and acidic residues" evidence="1">
    <location>
        <begin position="235"/>
        <end position="248"/>
    </location>
</feature>
<feature type="compositionally biased region" description="Polar residues" evidence="1">
    <location>
        <begin position="217"/>
        <end position="234"/>
    </location>
</feature>
<evidence type="ECO:0000313" key="2">
    <source>
        <dbReference type="EMBL" id="MDR6242002.1"/>
    </source>
</evidence>
<organism evidence="2 3">
    <name type="scientific">Aureibacter tunicatorum</name>
    <dbReference type="NCBI Taxonomy" id="866807"/>
    <lineage>
        <taxon>Bacteria</taxon>
        <taxon>Pseudomonadati</taxon>
        <taxon>Bacteroidota</taxon>
        <taxon>Cytophagia</taxon>
        <taxon>Cytophagales</taxon>
        <taxon>Persicobacteraceae</taxon>
        <taxon>Aureibacter</taxon>
    </lineage>
</organism>
<gene>
    <name evidence="2" type="ORF">HNQ88_005089</name>
</gene>
<feature type="region of interest" description="Disordered" evidence="1">
    <location>
        <begin position="187"/>
        <end position="268"/>
    </location>
</feature>
<feature type="compositionally biased region" description="Polar residues" evidence="1">
    <location>
        <begin position="77"/>
        <end position="91"/>
    </location>
</feature>
<comment type="caution">
    <text evidence="2">The sequence shown here is derived from an EMBL/GenBank/DDBJ whole genome shotgun (WGS) entry which is preliminary data.</text>
</comment>
<feature type="compositionally biased region" description="Polar residues" evidence="1">
    <location>
        <begin position="187"/>
        <end position="207"/>
    </location>
</feature>
<evidence type="ECO:0000256" key="1">
    <source>
        <dbReference type="SAM" id="MobiDB-lite"/>
    </source>
</evidence>
<accession>A0AAE3XSX5</accession>